<feature type="non-terminal residue" evidence="1">
    <location>
        <position position="1"/>
    </location>
</feature>
<proteinExistence type="predicted"/>
<dbReference type="AlphaFoldDB" id="A0A8J4VCX7"/>
<name>A0A8J4VCX7_9ROSI</name>
<comment type="caution">
    <text evidence="1">The sequence shown here is derived from an EMBL/GenBank/DDBJ whole genome shotgun (WGS) entry which is preliminary data.</text>
</comment>
<protein>
    <submittedName>
        <fullName evidence="1">Uncharacterized protein</fullName>
    </submittedName>
</protein>
<keyword evidence="2" id="KW-1185">Reference proteome</keyword>
<evidence type="ECO:0000313" key="2">
    <source>
        <dbReference type="Proteomes" id="UP000737018"/>
    </source>
</evidence>
<reference evidence="1" key="1">
    <citation type="submission" date="2020-03" db="EMBL/GenBank/DDBJ databases">
        <title>Castanea mollissima Vanexum genome sequencing.</title>
        <authorList>
            <person name="Staton M."/>
        </authorList>
    </citation>
    <scope>NUCLEOTIDE SEQUENCE</scope>
    <source>
        <tissue evidence="1">Leaf</tissue>
    </source>
</reference>
<organism evidence="1 2">
    <name type="scientific">Castanea mollissima</name>
    <name type="common">Chinese chestnut</name>
    <dbReference type="NCBI Taxonomy" id="60419"/>
    <lineage>
        <taxon>Eukaryota</taxon>
        <taxon>Viridiplantae</taxon>
        <taxon>Streptophyta</taxon>
        <taxon>Embryophyta</taxon>
        <taxon>Tracheophyta</taxon>
        <taxon>Spermatophyta</taxon>
        <taxon>Magnoliopsida</taxon>
        <taxon>eudicotyledons</taxon>
        <taxon>Gunneridae</taxon>
        <taxon>Pentapetalae</taxon>
        <taxon>rosids</taxon>
        <taxon>fabids</taxon>
        <taxon>Fagales</taxon>
        <taxon>Fagaceae</taxon>
        <taxon>Castanea</taxon>
    </lineage>
</organism>
<dbReference type="Proteomes" id="UP000737018">
    <property type="component" value="Unassembled WGS sequence"/>
</dbReference>
<gene>
    <name evidence="1" type="ORF">CMV_027678</name>
</gene>
<accession>A0A8J4VCX7</accession>
<evidence type="ECO:0000313" key="1">
    <source>
        <dbReference type="EMBL" id="KAF3946004.1"/>
    </source>
</evidence>
<dbReference type="EMBL" id="JRKL02010401">
    <property type="protein sequence ID" value="KAF3946004.1"/>
    <property type="molecule type" value="Genomic_DNA"/>
</dbReference>
<sequence>LLRQKLRYGGTECSDYLYRVFFKRIKSPSSYIILLYIMYEKAWAENLGEQKLVLLSGF</sequence>